<sequence length="242" mass="28004">MEVLLVVILIPWWIGVLERRRYAPMRKRLVREMGQTHASAVRDFTAFVDRMFPDHVVISDDLVIPRLNEALRRMEEQARSRDKIYSNANVLNVAMTPRMAESLMQLFAFVQTTQRVMDGCWQFCAREAIAERRAEGAAYGFEAGRHVHAPSRTKLSEKLGYLDDLRTRSSQAMDTLPKRLRRHVYDDEAAVARAEAEFADAVERVRTMLRGFEPVDSETHRQRQRAAMQWPSISALIEQLES</sequence>
<evidence type="ECO:0000313" key="2">
    <source>
        <dbReference type="Proteomes" id="UP000501568"/>
    </source>
</evidence>
<reference evidence="1 2" key="1">
    <citation type="submission" date="2020-02" db="EMBL/GenBank/DDBJ databases">
        <authorList>
            <person name="Zheng R.K."/>
            <person name="Sun C.M."/>
        </authorList>
    </citation>
    <scope>NUCLEOTIDE SEQUENCE [LARGE SCALE GENOMIC DNA]</scope>
    <source>
        <strain evidence="2">zrk23</strain>
    </source>
</reference>
<gene>
    <name evidence="1" type="ORF">G5C33_15145</name>
</gene>
<name>A0A6G6Y8U3_9SPHN</name>
<dbReference type="Proteomes" id="UP000501568">
    <property type="component" value="Chromosome"/>
</dbReference>
<dbReference type="AlphaFoldDB" id="A0A6G6Y8U3"/>
<dbReference type="EMBL" id="CP049109">
    <property type="protein sequence ID" value="QIG80993.1"/>
    <property type="molecule type" value="Genomic_DNA"/>
</dbReference>
<organism evidence="1 2">
    <name type="scientific">Stakelama tenebrarum</name>
    <dbReference type="NCBI Taxonomy" id="2711215"/>
    <lineage>
        <taxon>Bacteria</taxon>
        <taxon>Pseudomonadati</taxon>
        <taxon>Pseudomonadota</taxon>
        <taxon>Alphaproteobacteria</taxon>
        <taxon>Sphingomonadales</taxon>
        <taxon>Sphingomonadaceae</taxon>
        <taxon>Stakelama</taxon>
    </lineage>
</organism>
<protein>
    <submittedName>
        <fullName evidence="1">Uncharacterized protein</fullName>
    </submittedName>
</protein>
<proteinExistence type="predicted"/>
<evidence type="ECO:0000313" key="1">
    <source>
        <dbReference type="EMBL" id="QIG80993.1"/>
    </source>
</evidence>
<keyword evidence="2" id="KW-1185">Reference proteome</keyword>
<dbReference type="KEGG" id="spzr:G5C33_15145"/>
<accession>A0A6G6Y8U3</accession>
<dbReference type="RefSeq" id="WP_165327919.1">
    <property type="nucleotide sequence ID" value="NZ_CP049109.1"/>
</dbReference>